<dbReference type="InterPro" id="IPR011990">
    <property type="entry name" value="TPR-like_helical_dom_sf"/>
</dbReference>
<dbReference type="Gene3D" id="1.25.40.10">
    <property type="entry name" value="Tetratricopeptide repeat domain"/>
    <property type="match status" value="1"/>
</dbReference>
<accession>A0A3A2ZDY1</accession>
<dbReference type="EMBL" id="MVGC01000855">
    <property type="protein sequence ID" value="RJE17544.1"/>
    <property type="molecule type" value="Genomic_DNA"/>
</dbReference>
<dbReference type="Proteomes" id="UP000266188">
    <property type="component" value="Unassembled WGS sequence"/>
</dbReference>
<dbReference type="STRING" id="2070753.A0A3A2ZDY1"/>
<dbReference type="Pfam" id="PF13424">
    <property type="entry name" value="TPR_12"/>
    <property type="match status" value="1"/>
</dbReference>
<gene>
    <name evidence="1" type="ORF">PHISCL_10120</name>
</gene>
<evidence type="ECO:0000313" key="2">
    <source>
        <dbReference type="Proteomes" id="UP000266188"/>
    </source>
</evidence>
<dbReference type="SUPFAM" id="SSF48452">
    <property type="entry name" value="TPR-like"/>
    <property type="match status" value="1"/>
</dbReference>
<name>A0A3A2ZDY1_9EURO</name>
<evidence type="ECO:0000313" key="1">
    <source>
        <dbReference type="EMBL" id="RJE17544.1"/>
    </source>
</evidence>
<organism evidence="1 2">
    <name type="scientific">Aspergillus sclerotialis</name>
    <dbReference type="NCBI Taxonomy" id="2070753"/>
    <lineage>
        <taxon>Eukaryota</taxon>
        <taxon>Fungi</taxon>
        <taxon>Dikarya</taxon>
        <taxon>Ascomycota</taxon>
        <taxon>Pezizomycotina</taxon>
        <taxon>Eurotiomycetes</taxon>
        <taxon>Eurotiomycetidae</taxon>
        <taxon>Eurotiales</taxon>
        <taxon>Aspergillaceae</taxon>
        <taxon>Aspergillus</taxon>
        <taxon>Aspergillus subgen. Polypaecilum</taxon>
    </lineage>
</organism>
<protein>
    <submittedName>
        <fullName evidence="1">Kinesin light chain</fullName>
    </submittedName>
</protein>
<dbReference type="AlphaFoldDB" id="A0A3A2ZDY1"/>
<dbReference type="OrthoDB" id="5986190at2759"/>
<keyword evidence="2" id="KW-1185">Reference proteome</keyword>
<reference evidence="2" key="1">
    <citation type="submission" date="2017-02" db="EMBL/GenBank/DDBJ databases">
        <authorList>
            <person name="Tafer H."/>
            <person name="Lopandic K."/>
        </authorList>
    </citation>
    <scope>NUCLEOTIDE SEQUENCE [LARGE SCALE GENOMIC DNA]</scope>
    <source>
        <strain evidence="2">CBS 366.77</strain>
    </source>
</reference>
<comment type="caution">
    <text evidence="1">The sequence shown here is derived from an EMBL/GenBank/DDBJ whole genome shotgun (WGS) entry which is preliminary data.</text>
</comment>
<sequence length="50" mass="5800">MPLARVYYEEGRWEEAEKLFMQVMETGETKLSDDHPDTLTSMADLASTYL</sequence>
<proteinExistence type="predicted"/>